<keyword evidence="2" id="KW-1185">Reference proteome</keyword>
<dbReference type="Proteomes" id="UP000198704">
    <property type="component" value="Unassembled WGS sequence"/>
</dbReference>
<reference evidence="2" key="1">
    <citation type="submission" date="2016-10" db="EMBL/GenBank/DDBJ databases">
        <authorList>
            <person name="Varghese N."/>
            <person name="Submissions S."/>
        </authorList>
    </citation>
    <scope>NUCLEOTIDE SEQUENCE [LARGE SCALE GENOMIC DNA]</scope>
    <source>
        <strain evidence="2">BL47</strain>
    </source>
</reference>
<dbReference type="EMBL" id="FNHS01000013">
    <property type="protein sequence ID" value="SDN96725.1"/>
    <property type="molecule type" value="Genomic_DNA"/>
</dbReference>
<name>A0A1H0FPZ7_9HYPH</name>
<organism evidence="1 2">
    <name type="scientific">Methylobacterium phyllostachyos</name>
    <dbReference type="NCBI Taxonomy" id="582672"/>
    <lineage>
        <taxon>Bacteria</taxon>
        <taxon>Pseudomonadati</taxon>
        <taxon>Pseudomonadota</taxon>
        <taxon>Alphaproteobacteria</taxon>
        <taxon>Hyphomicrobiales</taxon>
        <taxon>Methylobacteriaceae</taxon>
        <taxon>Methylobacterium</taxon>
    </lineage>
</organism>
<sequence length="70" mass="7841">MSKDRQIPAWLARRAYFKRIGRWTRSGKAGTAAPVTTEATQPASNVVPFPIRVDRSDRPAFADRRSIGRA</sequence>
<dbReference type="STRING" id="582672.SAMN05216360_11343"/>
<protein>
    <submittedName>
        <fullName evidence="1">Uncharacterized protein</fullName>
    </submittedName>
</protein>
<proteinExistence type="predicted"/>
<dbReference type="OrthoDB" id="7999530at2"/>
<accession>A0A1H0FPZ7</accession>
<evidence type="ECO:0000313" key="2">
    <source>
        <dbReference type="Proteomes" id="UP000198704"/>
    </source>
</evidence>
<gene>
    <name evidence="1" type="ORF">SAMN05216360_11343</name>
</gene>
<evidence type="ECO:0000313" key="1">
    <source>
        <dbReference type="EMBL" id="SDN96725.1"/>
    </source>
</evidence>
<dbReference type="AlphaFoldDB" id="A0A1H0FPZ7"/>